<evidence type="ECO:0008006" key="3">
    <source>
        <dbReference type="Google" id="ProtNLM"/>
    </source>
</evidence>
<name>A0A0D2BC91_9EURO</name>
<dbReference type="HOGENOM" id="CLU_1610771_0_0_1"/>
<dbReference type="Proteomes" id="UP000053328">
    <property type="component" value="Unassembled WGS sequence"/>
</dbReference>
<organism evidence="1 2">
    <name type="scientific">Exophiala spinifera</name>
    <dbReference type="NCBI Taxonomy" id="91928"/>
    <lineage>
        <taxon>Eukaryota</taxon>
        <taxon>Fungi</taxon>
        <taxon>Dikarya</taxon>
        <taxon>Ascomycota</taxon>
        <taxon>Pezizomycotina</taxon>
        <taxon>Eurotiomycetes</taxon>
        <taxon>Chaetothyriomycetidae</taxon>
        <taxon>Chaetothyriales</taxon>
        <taxon>Herpotrichiellaceae</taxon>
        <taxon>Exophiala</taxon>
    </lineage>
</organism>
<dbReference type="PANTHER" id="PTHR21310">
    <property type="entry name" value="AMINOGLYCOSIDE PHOSPHOTRANSFERASE-RELATED-RELATED"/>
    <property type="match status" value="1"/>
</dbReference>
<evidence type="ECO:0000313" key="1">
    <source>
        <dbReference type="EMBL" id="KIW16578.1"/>
    </source>
</evidence>
<dbReference type="PANTHER" id="PTHR21310:SF15">
    <property type="entry name" value="AMINOGLYCOSIDE PHOSPHOTRANSFERASE DOMAIN-CONTAINING PROTEIN"/>
    <property type="match status" value="1"/>
</dbReference>
<dbReference type="VEuPathDB" id="FungiDB:PV08_03766"/>
<dbReference type="InterPro" id="IPR051678">
    <property type="entry name" value="AGP_Transferase"/>
</dbReference>
<dbReference type="InterPro" id="IPR011009">
    <property type="entry name" value="Kinase-like_dom_sf"/>
</dbReference>
<protein>
    <recommendedName>
        <fullName evidence="3">Aminoglycoside phosphotransferase domain-containing protein</fullName>
    </recommendedName>
</protein>
<dbReference type="SUPFAM" id="SSF56112">
    <property type="entry name" value="Protein kinase-like (PK-like)"/>
    <property type="match status" value="1"/>
</dbReference>
<sequence length="165" mass="18590">MRTSEKVILLYLQARLWSGKKFFGSLGPSVTRVSGCRVNKGPCESAEIEAERYVAQRTSIPVPKVYHTYQVDGRFYVEMEYVKGDTLQALWASGALSPDEKKALVMQVAGYIDQLRMLKPPHKEIVASADLGRCLDYRVGYRPLGPFTSNEEFHPFLRGYIHSAG</sequence>
<dbReference type="AlphaFoldDB" id="A0A0D2BC91"/>
<keyword evidence="2" id="KW-1185">Reference proteome</keyword>
<dbReference type="OrthoDB" id="2906425at2759"/>
<accession>A0A0D2BC91</accession>
<evidence type="ECO:0000313" key="2">
    <source>
        <dbReference type="Proteomes" id="UP000053328"/>
    </source>
</evidence>
<reference evidence="1 2" key="1">
    <citation type="submission" date="2015-01" db="EMBL/GenBank/DDBJ databases">
        <title>The Genome Sequence of Exophiala spinifera CBS89968.</title>
        <authorList>
            <consortium name="The Broad Institute Genomics Platform"/>
            <person name="Cuomo C."/>
            <person name="de Hoog S."/>
            <person name="Gorbushina A."/>
            <person name="Stielow B."/>
            <person name="Teixiera M."/>
            <person name="Abouelleil A."/>
            <person name="Chapman S.B."/>
            <person name="Priest M."/>
            <person name="Young S.K."/>
            <person name="Wortman J."/>
            <person name="Nusbaum C."/>
            <person name="Birren B."/>
        </authorList>
    </citation>
    <scope>NUCLEOTIDE SEQUENCE [LARGE SCALE GENOMIC DNA]</scope>
    <source>
        <strain evidence="1 2">CBS 89968</strain>
    </source>
</reference>
<dbReference type="GeneID" id="27330849"/>
<dbReference type="RefSeq" id="XP_016236794.1">
    <property type="nucleotide sequence ID" value="XM_016378117.1"/>
</dbReference>
<proteinExistence type="predicted"/>
<gene>
    <name evidence="1" type="ORF">PV08_03766</name>
</gene>
<dbReference type="EMBL" id="KN847494">
    <property type="protein sequence ID" value="KIW16578.1"/>
    <property type="molecule type" value="Genomic_DNA"/>
</dbReference>
<dbReference type="STRING" id="91928.A0A0D2BC91"/>